<gene>
    <name evidence="2" type="ORF">FN846DRAFT_997139</name>
</gene>
<accession>A0A5J5EJH2</accession>
<organism evidence="2 3">
    <name type="scientific">Sphaerosporella brunnea</name>
    <dbReference type="NCBI Taxonomy" id="1250544"/>
    <lineage>
        <taxon>Eukaryota</taxon>
        <taxon>Fungi</taxon>
        <taxon>Dikarya</taxon>
        <taxon>Ascomycota</taxon>
        <taxon>Pezizomycotina</taxon>
        <taxon>Pezizomycetes</taxon>
        <taxon>Pezizales</taxon>
        <taxon>Pyronemataceae</taxon>
        <taxon>Sphaerosporella</taxon>
    </lineage>
</organism>
<dbReference type="InParanoid" id="A0A5J5EJH2"/>
<evidence type="ECO:0000313" key="2">
    <source>
        <dbReference type="EMBL" id="KAA8895354.1"/>
    </source>
</evidence>
<comment type="caution">
    <text evidence="2">The sequence shown here is derived from an EMBL/GenBank/DDBJ whole genome shotgun (WGS) entry which is preliminary data.</text>
</comment>
<dbReference type="AlphaFoldDB" id="A0A5J5EJH2"/>
<reference evidence="2 3" key="1">
    <citation type="submission" date="2019-09" db="EMBL/GenBank/DDBJ databases">
        <title>Draft genome of the ectomycorrhizal ascomycete Sphaerosporella brunnea.</title>
        <authorList>
            <consortium name="DOE Joint Genome Institute"/>
            <person name="Benucci G.M."/>
            <person name="Marozzi G."/>
            <person name="Antonielli L."/>
            <person name="Sanchez S."/>
            <person name="Marco P."/>
            <person name="Wang X."/>
            <person name="Falini L.B."/>
            <person name="Barry K."/>
            <person name="Haridas S."/>
            <person name="Lipzen A."/>
            <person name="Labutti K."/>
            <person name="Grigoriev I.V."/>
            <person name="Murat C."/>
            <person name="Martin F."/>
            <person name="Albertini E."/>
            <person name="Donnini D."/>
            <person name="Bonito G."/>
        </authorList>
    </citation>
    <scope>NUCLEOTIDE SEQUENCE [LARGE SCALE GENOMIC DNA]</scope>
    <source>
        <strain evidence="2 3">Sb_GMNB300</strain>
    </source>
</reference>
<name>A0A5J5EJH2_9PEZI</name>
<protein>
    <submittedName>
        <fullName evidence="2">Uncharacterized protein</fullName>
    </submittedName>
</protein>
<dbReference type="EMBL" id="VXIS01000271">
    <property type="protein sequence ID" value="KAA8895354.1"/>
    <property type="molecule type" value="Genomic_DNA"/>
</dbReference>
<evidence type="ECO:0000256" key="1">
    <source>
        <dbReference type="SAM" id="MobiDB-lite"/>
    </source>
</evidence>
<evidence type="ECO:0000313" key="3">
    <source>
        <dbReference type="Proteomes" id="UP000326924"/>
    </source>
</evidence>
<sequence length="202" mass="22677">MKFYSYFATCLAAEELVLQGIELESAANTEFERVDVVKEFFLVREGVDMPTLCSVIEIVAGKELLIPEREVGLGRTIEDLKTTIAQNLTSLHLNYGTGGGYAPQSFVCQQEEPEWLKLKKASGRTLQSPLYRPEEKDDELSENDSEDEEEEGPDCDRITTEKDPRTRPLCKLLDPLFICASTAMVPRTPTLESWTLKVGPIL</sequence>
<feature type="compositionally biased region" description="Acidic residues" evidence="1">
    <location>
        <begin position="136"/>
        <end position="153"/>
    </location>
</feature>
<keyword evidence="3" id="KW-1185">Reference proteome</keyword>
<dbReference type="Proteomes" id="UP000326924">
    <property type="component" value="Unassembled WGS sequence"/>
</dbReference>
<proteinExistence type="predicted"/>
<feature type="region of interest" description="Disordered" evidence="1">
    <location>
        <begin position="127"/>
        <end position="162"/>
    </location>
</feature>